<dbReference type="CDD" id="cd06170">
    <property type="entry name" value="LuxR_C_like"/>
    <property type="match status" value="1"/>
</dbReference>
<keyword evidence="3" id="KW-0804">Transcription</keyword>
<evidence type="ECO:0000256" key="3">
    <source>
        <dbReference type="ARBA" id="ARBA00023163"/>
    </source>
</evidence>
<dbReference type="RefSeq" id="WP_186907740.1">
    <property type="nucleotide sequence ID" value="NZ_JACOPP010000010.1"/>
</dbReference>
<dbReference type="Proteomes" id="UP000661435">
    <property type="component" value="Unassembled WGS sequence"/>
</dbReference>
<dbReference type="InterPro" id="IPR016032">
    <property type="entry name" value="Sig_transdc_resp-reg_C-effctor"/>
</dbReference>
<evidence type="ECO:0000256" key="1">
    <source>
        <dbReference type="ARBA" id="ARBA00023015"/>
    </source>
</evidence>
<proteinExistence type="predicted"/>
<evidence type="ECO:0000313" key="6">
    <source>
        <dbReference type="Proteomes" id="UP000661435"/>
    </source>
</evidence>
<accession>A0A8J6JDE8</accession>
<dbReference type="InterPro" id="IPR059106">
    <property type="entry name" value="WHD_MalT"/>
</dbReference>
<dbReference type="SMART" id="SM00421">
    <property type="entry name" value="HTH_LUXR"/>
    <property type="match status" value="1"/>
</dbReference>
<dbReference type="PANTHER" id="PTHR44688">
    <property type="entry name" value="DNA-BINDING TRANSCRIPTIONAL ACTIVATOR DEVR_DOSR"/>
    <property type="match status" value="1"/>
</dbReference>
<dbReference type="GO" id="GO:0006355">
    <property type="term" value="P:regulation of DNA-templated transcription"/>
    <property type="evidence" value="ECO:0007669"/>
    <property type="project" value="InterPro"/>
</dbReference>
<dbReference type="SUPFAM" id="SSF46894">
    <property type="entry name" value="C-terminal effector domain of the bipartite response regulators"/>
    <property type="match status" value="1"/>
</dbReference>
<keyword evidence="6" id="KW-1185">Reference proteome</keyword>
<evidence type="ECO:0000259" key="4">
    <source>
        <dbReference type="PROSITE" id="PS50043"/>
    </source>
</evidence>
<dbReference type="Pfam" id="PF00196">
    <property type="entry name" value="GerE"/>
    <property type="match status" value="1"/>
</dbReference>
<dbReference type="Gene3D" id="1.10.10.10">
    <property type="entry name" value="Winged helix-like DNA-binding domain superfamily/Winged helix DNA-binding domain"/>
    <property type="match status" value="1"/>
</dbReference>
<dbReference type="PANTHER" id="PTHR44688:SF16">
    <property type="entry name" value="DNA-BINDING TRANSCRIPTIONAL ACTIVATOR DEVR_DOSR"/>
    <property type="match status" value="1"/>
</dbReference>
<dbReference type="InterPro" id="IPR036388">
    <property type="entry name" value="WH-like_DNA-bd_sf"/>
</dbReference>
<keyword evidence="1" id="KW-0805">Transcription regulation</keyword>
<name>A0A8J6JDE8_9FIRM</name>
<sequence length="818" mass="92150">MPRGRKINPAALYFPAVIQEKLSYLKDYPLTIAHAPAGFGKTTALNHFLEQNLSQTTPVLRHTFLVRQAAASWNSICRLIARVDQGCAEELSAIGIPNSDTAADTAEVLENLECQRETYLVLDSFELSGLPEPERFLWLLSKHGGEKLHIVAVTRELAVSPMLSNHRIYRMNAEDFMFRAEDTAAYFHQAGLDVMPGQTLAAHQAAGGWVLALHMQVMAYVKNGSFSTAGATQLIHQVVWDGLLEAERQLFLSVSILPRFTLAQAAELSGMDGALTEALLERQSAFVHFDEETHSFYLHTVFAAFLREQFQLLPEERQKAIYLAGGDLASRSGDRPNTLRFYYYSGDWERLLAMPLTSYELADVIDESTRPMILDVMEHTPYALKAKYPASMVPLAFTLFFLHENAQLIAMQGEIAQIIRESDLPQQRKNELQGEMELLLSFLEYNRIGDMSRRHRRALELLGGPAALINRKSTWTFGSPSIFYMYWRESGKLAEELAQMDECMPIYYELTRGHGVGAEHVMHAEAWFLRGEDGEAEILCHRALFTAETRHQNSIYLCARFLLAQIALLRGDQAMFQEAVGAIQERSRFNTEDLCRYTQDLCLGWLNALLGNDKAVAPWLGEGDITEQRLVVMTQPFAYIIYGRCLLLRRDWRRLLGACQHMQALSSIFPNLFGQLYAKLYMAQALCALGQRSEAVSALHEALDMALPDQVYLPFAENYAGIRDLLSALVLPERRAELERIAALAERLDGSLARLRAEKPALTPREREIYELIKSGTTSHKAIAAALYISVPTVKNLLSRIYEKTGVSSKTQLVLLEL</sequence>
<dbReference type="GO" id="GO:0003677">
    <property type="term" value="F:DNA binding"/>
    <property type="evidence" value="ECO:0007669"/>
    <property type="project" value="UniProtKB-KW"/>
</dbReference>
<comment type="caution">
    <text evidence="5">The sequence shown here is derived from an EMBL/GenBank/DDBJ whole genome shotgun (WGS) entry which is preliminary data.</text>
</comment>
<evidence type="ECO:0000313" key="5">
    <source>
        <dbReference type="EMBL" id="MBC5733853.1"/>
    </source>
</evidence>
<dbReference type="EMBL" id="JACOPP010000010">
    <property type="protein sequence ID" value="MBC5733853.1"/>
    <property type="molecule type" value="Genomic_DNA"/>
</dbReference>
<dbReference type="Pfam" id="PF25873">
    <property type="entry name" value="WHD_MalT"/>
    <property type="match status" value="1"/>
</dbReference>
<dbReference type="InterPro" id="IPR011990">
    <property type="entry name" value="TPR-like_helical_dom_sf"/>
</dbReference>
<dbReference type="AlphaFoldDB" id="A0A8J6JDE8"/>
<feature type="domain" description="HTH luxR-type" evidence="4">
    <location>
        <begin position="755"/>
        <end position="818"/>
    </location>
</feature>
<dbReference type="Gene3D" id="1.25.40.10">
    <property type="entry name" value="Tetratricopeptide repeat domain"/>
    <property type="match status" value="1"/>
</dbReference>
<keyword evidence="2" id="KW-0238">DNA-binding</keyword>
<protein>
    <submittedName>
        <fullName evidence="5">Helix-turn-helix transcriptional regulator</fullName>
    </submittedName>
</protein>
<dbReference type="PROSITE" id="PS50043">
    <property type="entry name" value="HTH_LUXR_2"/>
    <property type="match status" value="1"/>
</dbReference>
<organism evidence="5 6">
    <name type="scientific">Lawsonibacter hominis</name>
    <dbReference type="NCBI Taxonomy" id="2763053"/>
    <lineage>
        <taxon>Bacteria</taxon>
        <taxon>Bacillati</taxon>
        <taxon>Bacillota</taxon>
        <taxon>Clostridia</taxon>
        <taxon>Eubacteriales</taxon>
        <taxon>Oscillospiraceae</taxon>
        <taxon>Lawsonibacter</taxon>
    </lineage>
</organism>
<dbReference type="InterPro" id="IPR000792">
    <property type="entry name" value="Tscrpt_reg_LuxR_C"/>
</dbReference>
<evidence type="ECO:0000256" key="2">
    <source>
        <dbReference type="ARBA" id="ARBA00023125"/>
    </source>
</evidence>
<gene>
    <name evidence="5" type="ORF">H8S57_08935</name>
</gene>
<reference evidence="5" key="1">
    <citation type="submission" date="2020-08" db="EMBL/GenBank/DDBJ databases">
        <title>Genome public.</title>
        <authorList>
            <person name="Liu C."/>
            <person name="Sun Q."/>
        </authorList>
    </citation>
    <scope>NUCLEOTIDE SEQUENCE</scope>
    <source>
        <strain evidence="5">NSJ-51</strain>
    </source>
</reference>